<dbReference type="Proteomes" id="UP000499080">
    <property type="component" value="Unassembled WGS sequence"/>
</dbReference>
<reference evidence="1 2" key="1">
    <citation type="journal article" date="2019" name="Sci. Rep.">
        <title>Orb-weaving spider Araneus ventricosus genome elucidates the spidroin gene catalogue.</title>
        <authorList>
            <person name="Kono N."/>
            <person name="Nakamura H."/>
            <person name="Ohtoshi R."/>
            <person name="Moran D.A.P."/>
            <person name="Shinohara A."/>
            <person name="Yoshida Y."/>
            <person name="Fujiwara M."/>
            <person name="Mori M."/>
            <person name="Tomita M."/>
            <person name="Arakawa K."/>
        </authorList>
    </citation>
    <scope>NUCLEOTIDE SEQUENCE [LARGE SCALE GENOMIC DNA]</scope>
</reference>
<sequence>MGPKSHTTFILIYNQEREPAYLYGDSLYLGALNSQSPVLASGSIAATDSHQELWLPCIQPSITSVEMTPPPPHFTGTTCTGDGAEPHHYFFSHRDGEDLLSYNGSFSSVNPRGA</sequence>
<evidence type="ECO:0000313" key="1">
    <source>
        <dbReference type="EMBL" id="GBN87468.1"/>
    </source>
</evidence>
<gene>
    <name evidence="1" type="ORF">AVEN_74366_1</name>
</gene>
<accession>A0A4Y2SGU5</accession>
<evidence type="ECO:0000313" key="2">
    <source>
        <dbReference type="Proteomes" id="UP000499080"/>
    </source>
</evidence>
<dbReference type="EMBL" id="BGPR01021813">
    <property type="protein sequence ID" value="GBN87468.1"/>
    <property type="molecule type" value="Genomic_DNA"/>
</dbReference>
<comment type="caution">
    <text evidence="1">The sequence shown here is derived from an EMBL/GenBank/DDBJ whole genome shotgun (WGS) entry which is preliminary data.</text>
</comment>
<dbReference type="AlphaFoldDB" id="A0A4Y2SGU5"/>
<organism evidence="1 2">
    <name type="scientific">Araneus ventricosus</name>
    <name type="common">Orbweaver spider</name>
    <name type="synonym">Epeira ventricosa</name>
    <dbReference type="NCBI Taxonomy" id="182803"/>
    <lineage>
        <taxon>Eukaryota</taxon>
        <taxon>Metazoa</taxon>
        <taxon>Ecdysozoa</taxon>
        <taxon>Arthropoda</taxon>
        <taxon>Chelicerata</taxon>
        <taxon>Arachnida</taxon>
        <taxon>Araneae</taxon>
        <taxon>Araneomorphae</taxon>
        <taxon>Entelegynae</taxon>
        <taxon>Araneoidea</taxon>
        <taxon>Araneidae</taxon>
        <taxon>Araneus</taxon>
    </lineage>
</organism>
<keyword evidence="2" id="KW-1185">Reference proteome</keyword>
<proteinExistence type="predicted"/>
<protein>
    <submittedName>
        <fullName evidence="1">Uncharacterized protein</fullName>
    </submittedName>
</protein>
<name>A0A4Y2SGU5_ARAVE</name>